<dbReference type="GO" id="GO:0006508">
    <property type="term" value="P:proteolysis"/>
    <property type="evidence" value="ECO:0007669"/>
    <property type="project" value="TreeGrafter"/>
</dbReference>
<dbReference type="Pfam" id="PF01433">
    <property type="entry name" value="Peptidase_M1"/>
    <property type="match status" value="1"/>
</dbReference>
<feature type="transmembrane region" description="Helical" evidence="1">
    <location>
        <begin position="990"/>
        <end position="1011"/>
    </location>
</feature>
<proteinExistence type="predicted"/>
<keyword evidence="1" id="KW-0812">Transmembrane</keyword>
<reference evidence="3 4" key="1">
    <citation type="submission" date="2015-04" db="EMBL/GenBank/DDBJ databases">
        <authorList>
            <consortium name="Pathogen Informatics"/>
        </authorList>
    </citation>
    <scope>NUCLEOTIDE SEQUENCE [LARGE SCALE GENOMIC DNA]</scope>
    <source>
        <strain evidence="3 4">SGS1</strain>
    </source>
</reference>
<dbReference type="PANTHER" id="PTHR11533:SF299">
    <property type="entry name" value="AMINOPEPTIDASE"/>
    <property type="match status" value="1"/>
</dbReference>
<dbReference type="GeneID" id="39737327"/>
<dbReference type="VEuPathDB" id="PlasmoDB:PRELSG_1208300"/>
<evidence type="ECO:0000256" key="1">
    <source>
        <dbReference type="SAM" id="Phobius"/>
    </source>
</evidence>
<dbReference type="OMA" id="YINTFCE"/>
<name>A0A1J1H9L2_PLARL</name>
<dbReference type="OrthoDB" id="79562at2759"/>
<keyword evidence="1" id="KW-0472">Membrane</keyword>
<dbReference type="Proteomes" id="UP000220158">
    <property type="component" value="Chromosome 12"/>
</dbReference>
<sequence>MKNEQLYLYHLKKNINSNKIIKPLMYRVHLIFLKVTPFFKYCGFCLICFLKTTNSKKKLRVYTDTNHLIIINLFIVLPSNIIEKINDKNIKKKYNYIDIYIKEFALSGIYKLLIFFYYKNKKECIEGIYVLKVRKSLEKKEHNNNNKNDVEDSTIDDSNCYLYFQNAARRILNFDFKNIKFQDKNSYNYINTFCEFFYLPLIFPCLQDNIYKARFKLSISFEIKLKNLKNLKKKLRLRYFSCYNKIRKHISYLGKINRLHKKKSKERKEKSKTNLKFVNFRNERNYIKVVNPTNLVVSNSKLKSIYYSKIRMYFSSFLLKNYSMNKCIYYIFMNIFNNKNGNPFTIGNYIKRKLYNSKKNYKHNNKKLTQLNKEKEFITYEFYNTNKIVHYTFCLFIGMYFKIYFKIRELQVYIYIEKNCINDKKKYTFFTSILKKILIMFLKMSIFRKKLTEENFLQFILSSKYKYIGEENSNCFTFLSSFIEVNENDNIYKKLLCIKLIIHEIFHSIWGNCLYFKKEKYLWCKEGLTRYYEFKFSKIFLKKIKKNCKCILSISFILDSFFYVQVADTLNIYNHTLNIDNKICYKYIHENILKKKQNKRNNCNFYEKDIHHFYNILTYNKGMNIFKMISVICNPYFDIIMNFIYYTFFNHSITFKKILIFFHFFFIHFRIKPFFLHYKEYKKKVNQLKKIIIKKKKFQFRISVKNFQKKIINRNKMIFIFKKFKKKKEKKKHLKKLEHDNYSYLHKYILLSRLYSNFVKISFKKSFLTYYKKIYRKNTIIKGVYKKKIKNNLTIHKKKYTKKNILKNIIENYLNIAGPPKIFLKFLKNKSKLLIIQKHFYYDNYEQKFKETNILFQIPIIFIFNNNVYKILLKKKYILIDIKIKSKKYSIEEKKKKLSENTIIINPKNRCYFSYHFVDMYSFKFLLNSIKNRNYKYEIYNIIINIILHYLVLIKTRKQANYLNSLILRKLLLVYKLLKTKVSEKRDAYVIGILLCIEFFNCYFHFSSYFIQIENRKLKMEIKKEITNCKYFDKMDKNIDFLFKNFRSYLSQIFFFFKESVCRL</sequence>
<dbReference type="PANTHER" id="PTHR11533">
    <property type="entry name" value="PROTEASE M1 ZINC METALLOPROTEASE"/>
    <property type="match status" value="1"/>
</dbReference>
<dbReference type="GO" id="GO:0070006">
    <property type="term" value="F:metalloaminopeptidase activity"/>
    <property type="evidence" value="ECO:0007669"/>
    <property type="project" value="TreeGrafter"/>
</dbReference>
<dbReference type="GO" id="GO:0005615">
    <property type="term" value="C:extracellular space"/>
    <property type="evidence" value="ECO:0007669"/>
    <property type="project" value="TreeGrafter"/>
</dbReference>
<dbReference type="RefSeq" id="XP_028534200.1">
    <property type="nucleotide sequence ID" value="XM_028677852.1"/>
</dbReference>
<keyword evidence="3" id="KW-0031">Aminopeptidase</keyword>
<evidence type="ECO:0000313" key="4">
    <source>
        <dbReference type="Proteomes" id="UP000220158"/>
    </source>
</evidence>
<dbReference type="AlphaFoldDB" id="A0A1J1H9L2"/>
<feature type="transmembrane region" description="Helical" evidence="1">
    <location>
        <begin position="31"/>
        <end position="50"/>
    </location>
</feature>
<accession>A0A1J1H9L2</accession>
<organism evidence="3 4">
    <name type="scientific">Plasmodium relictum</name>
    <dbReference type="NCBI Taxonomy" id="85471"/>
    <lineage>
        <taxon>Eukaryota</taxon>
        <taxon>Sar</taxon>
        <taxon>Alveolata</taxon>
        <taxon>Apicomplexa</taxon>
        <taxon>Aconoidasida</taxon>
        <taxon>Haemosporida</taxon>
        <taxon>Plasmodiidae</taxon>
        <taxon>Plasmodium</taxon>
        <taxon>Plasmodium (Haemamoeba)</taxon>
    </lineage>
</organism>
<dbReference type="GO" id="GO:0016020">
    <property type="term" value="C:membrane"/>
    <property type="evidence" value="ECO:0007669"/>
    <property type="project" value="TreeGrafter"/>
</dbReference>
<dbReference type="Gene3D" id="1.10.390.10">
    <property type="entry name" value="Neutral Protease Domain 2"/>
    <property type="match status" value="1"/>
</dbReference>
<dbReference type="GO" id="GO:0043171">
    <property type="term" value="P:peptide catabolic process"/>
    <property type="evidence" value="ECO:0007669"/>
    <property type="project" value="TreeGrafter"/>
</dbReference>
<feature type="transmembrane region" description="Helical" evidence="1">
    <location>
        <begin position="625"/>
        <end position="646"/>
    </location>
</feature>
<gene>
    <name evidence="3" type="ORF">PRELSG_1208300</name>
</gene>
<dbReference type="GO" id="GO:0008270">
    <property type="term" value="F:zinc ion binding"/>
    <property type="evidence" value="ECO:0007669"/>
    <property type="project" value="InterPro"/>
</dbReference>
<dbReference type="GO" id="GO:0042277">
    <property type="term" value="F:peptide binding"/>
    <property type="evidence" value="ECO:0007669"/>
    <property type="project" value="TreeGrafter"/>
</dbReference>
<dbReference type="InterPro" id="IPR027268">
    <property type="entry name" value="Peptidase_M4/M1_CTD_sf"/>
</dbReference>
<keyword evidence="1" id="KW-1133">Transmembrane helix</keyword>
<feature type="transmembrane region" description="Helical" evidence="1">
    <location>
        <begin position="388"/>
        <end position="405"/>
    </location>
</feature>
<feature type="transmembrane region" description="Helical" evidence="1">
    <location>
        <begin position="658"/>
        <end position="678"/>
    </location>
</feature>
<protein>
    <submittedName>
        <fullName evidence="3">M1-family alanyl aminopeptidase, putative</fullName>
    </submittedName>
</protein>
<keyword evidence="3" id="KW-0645">Protease</keyword>
<dbReference type="InterPro" id="IPR050344">
    <property type="entry name" value="Peptidase_M1_aminopeptidases"/>
</dbReference>
<keyword evidence="3" id="KW-0378">Hydrolase</keyword>
<dbReference type="KEGG" id="prel:PRELSG_1208300"/>
<dbReference type="InterPro" id="IPR014782">
    <property type="entry name" value="Peptidase_M1_dom"/>
</dbReference>
<evidence type="ECO:0000259" key="2">
    <source>
        <dbReference type="Pfam" id="PF01433"/>
    </source>
</evidence>
<dbReference type="GO" id="GO:0005737">
    <property type="term" value="C:cytoplasm"/>
    <property type="evidence" value="ECO:0007669"/>
    <property type="project" value="TreeGrafter"/>
</dbReference>
<keyword evidence="4" id="KW-1185">Reference proteome</keyword>
<feature type="domain" description="Peptidase M1 membrane alanine aminopeptidase" evidence="2">
    <location>
        <begin position="458"/>
        <end position="642"/>
    </location>
</feature>
<feature type="transmembrane region" description="Helical" evidence="1">
    <location>
        <begin position="937"/>
        <end position="954"/>
    </location>
</feature>
<evidence type="ECO:0000313" key="3">
    <source>
        <dbReference type="EMBL" id="CRH01199.1"/>
    </source>
</evidence>
<dbReference type="EMBL" id="LN835307">
    <property type="protein sequence ID" value="CRH01199.1"/>
    <property type="molecule type" value="Genomic_DNA"/>
</dbReference>
<dbReference type="SUPFAM" id="SSF55486">
    <property type="entry name" value="Metalloproteases ('zincins'), catalytic domain"/>
    <property type="match status" value="1"/>
</dbReference>